<dbReference type="InterPro" id="IPR056884">
    <property type="entry name" value="NPHP3-like_N"/>
</dbReference>
<feature type="domain" description="NACHT" evidence="4">
    <location>
        <begin position="293"/>
        <end position="442"/>
    </location>
</feature>
<evidence type="ECO:0000313" key="5">
    <source>
        <dbReference type="EMBL" id="KAI1516625.1"/>
    </source>
</evidence>
<dbReference type="PANTHER" id="PTHR19879:SF9">
    <property type="entry name" value="TRANSCRIPTION INITIATION FACTOR TFIID SUBUNIT 5"/>
    <property type="match status" value="1"/>
</dbReference>
<feature type="repeat" description="WD" evidence="3">
    <location>
        <begin position="1173"/>
        <end position="1214"/>
    </location>
</feature>
<dbReference type="Pfam" id="PF25173">
    <property type="entry name" value="Beta-prop_WDR3_1st"/>
    <property type="match status" value="1"/>
</dbReference>
<feature type="repeat" description="WD" evidence="3">
    <location>
        <begin position="1215"/>
        <end position="1256"/>
    </location>
</feature>
<keyword evidence="1 3" id="KW-0853">WD repeat</keyword>
<dbReference type="CDD" id="cd00200">
    <property type="entry name" value="WD40"/>
    <property type="match status" value="3"/>
</dbReference>
<dbReference type="PRINTS" id="PR00320">
    <property type="entry name" value="GPROTEINBRPT"/>
</dbReference>
<feature type="repeat" description="WD" evidence="3">
    <location>
        <begin position="1341"/>
        <end position="1372"/>
    </location>
</feature>
<dbReference type="InterPro" id="IPR036322">
    <property type="entry name" value="WD40_repeat_dom_sf"/>
</dbReference>
<feature type="repeat" description="WD" evidence="3">
    <location>
        <begin position="1383"/>
        <end position="1424"/>
    </location>
</feature>
<evidence type="ECO:0000256" key="3">
    <source>
        <dbReference type="PROSITE-ProRule" id="PRU00221"/>
    </source>
</evidence>
<reference evidence="6" key="1">
    <citation type="journal article" date="2022" name="Microb. Genom.">
        <title>A global pangenome for the wheat fungal pathogen Pyrenophora tritici-repentis and prediction of effector protein structural homology.</title>
        <authorList>
            <person name="Moolhuijzen P.M."/>
            <person name="See P.T."/>
            <person name="Shi G."/>
            <person name="Powell H.R."/>
            <person name="Cockram J."/>
            <person name="Jorgensen L.N."/>
            <person name="Benslimane H."/>
            <person name="Strelkov S.E."/>
            <person name="Turner J."/>
            <person name="Liu Z."/>
            <person name="Moffat C.S."/>
        </authorList>
    </citation>
    <scope>NUCLEOTIDE SEQUENCE [LARGE SCALE GENOMIC DNA]</scope>
</reference>
<dbReference type="FunFam" id="2.130.10.10:FF:000228">
    <property type="entry name" value="COMPASS-like H3K4 histone methylase component WDR5A"/>
    <property type="match status" value="2"/>
</dbReference>
<dbReference type="Gene3D" id="3.40.50.300">
    <property type="entry name" value="P-loop containing nucleotide triphosphate hydrolases"/>
    <property type="match status" value="1"/>
</dbReference>
<dbReference type="InterPro" id="IPR020472">
    <property type="entry name" value="WD40_PAC1"/>
</dbReference>
<gene>
    <name evidence="5" type="ORF">Ptr86124_005162</name>
</gene>
<organism evidence="5 6">
    <name type="scientific">Pyrenophora tritici-repentis</name>
    <dbReference type="NCBI Taxonomy" id="45151"/>
    <lineage>
        <taxon>Eukaryota</taxon>
        <taxon>Fungi</taxon>
        <taxon>Dikarya</taxon>
        <taxon>Ascomycota</taxon>
        <taxon>Pezizomycotina</taxon>
        <taxon>Dothideomycetes</taxon>
        <taxon>Pleosporomycetidae</taxon>
        <taxon>Pleosporales</taxon>
        <taxon>Pleosporineae</taxon>
        <taxon>Pleosporaceae</taxon>
        <taxon>Pyrenophora</taxon>
    </lineage>
</organism>
<comment type="caution">
    <text evidence="5">The sequence shown here is derived from an EMBL/GenBank/DDBJ whole genome shotgun (WGS) entry which is preliminary data.</text>
</comment>
<dbReference type="EMBL" id="NRDI02000005">
    <property type="protein sequence ID" value="KAI1516625.1"/>
    <property type="molecule type" value="Genomic_DNA"/>
</dbReference>
<proteinExistence type="predicted"/>
<dbReference type="SUPFAM" id="SSF52540">
    <property type="entry name" value="P-loop containing nucleoside triphosphate hydrolases"/>
    <property type="match status" value="1"/>
</dbReference>
<dbReference type="InterPro" id="IPR007111">
    <property type="entry name" value="NACHT_NTPase"/>
</dbReference>
<dbReference type="Pfam" id="PF00400">
    <property type="entry name" value="WD40"/>
    <property type="match status" value="11"/>
</dbReference>
<sequence>MRLLHYTGGGELAWTKDLIGDDKIPSYAILSHTWDEGQEVTFDDLMKNSGKSKTGYNKIHFCASQAKRDGLDYFWIDTCCIDKSNNAELSEAIISMFRWYKNAERCYVYLSDVSSKPPGEGSDAHRKRKPVIRKSRWFTRGWTLQELIAPASVEFFSKEGERLGDKESLKQTLHEITGITMRALEGSPMTCFTVDERMQWAQGRNTKCEEDEAYSLLGIFDVQMPLLYGEKREKAWHRLRREIREHHSIDLPVVTGASFDSHNEEHNARCLPNTRTELLDAITTWANNTSGKPIFWLSGMAGTGKSTIARTVAESFFSRGQLGASFFFKRGEGERGNASRFFTTIATDLVVHEPGMLAGIKKALNEDSAISQRALKDQFEKLVLQPLLSIRQARSHGLARVIVIDALDECEREEDIRAILQLLAKTKHVQPVPLRIVVTSRPELHIRLGFQAMPNGTYQDLVLHEVPRNTIEHDIRLFLEHELGVIRKERMLASDWPAQHQILALVELAVPLFIYAATVCRYVGSKGSSPTAFLNKVLQYQKATFSQLDRTYLPVLDQLLCEQEEDEKETWLQAFREVVGSVVVLESPLSTVSLARLLQVPREEIQCRLDSLHSVLSVPDSEDAPVRLLHLSFREFLVDPQKQGKSPFWVDEKSTHKKLAFNCLKLMSGPSGLHQDMCSLPGPGTLRSEIDEGRITSSLSPDLQYACRYWVDHLKQGQQDILDRDTTYLFLQQHLLHWLEAMSLIRESSRCVDLLDSLQALAGPSAKLVSGFLYDAKRFVLRFQSVLTDAPLQIYYSALVFAPERSLTRKTFVDQVPERVKMLSTKETDWDECRSTLEGHSKYVNAVAFSPDGQLVASASSDKTVRLWEAATGTCRSTLEGHSHHVTAVAFSPDGQLVASASSDKTVRLWEAATGMCRSTLEGHSDHVTAVTFSPDGQLVTSASGDKTVRLWEAATGTCRSTLEGHPSWVMAVAFSPDGQLVASASSDMTVRLWVAATGTCRSTLEGHSHHVTAVAFSPDGQLVASASGDKTVRLWEAVTGACRSTLEGHSEYVNAVAFSPDGQLVASASYDSTVRLWEATTGMCRSTLEGHSREVRVVAFSPDGQLVASASYDSTVRLWEATAGTCRSTLEGHSSVVNAVAFSPDGQLVASASGDKTVRLWVAATRTCRSTLEGHSSVVNVVTFSLDGQLVASASGDKTVRLWEAATGTCRSTLEGHSDDVTAMAFSPDGQLVASASSDKTVRLWEAATGTCRSTLEGHSREVRVVAFSPDGQLVASASYDSTVRLWDATTGRCRSTLEGYSREIRTVAFSPDGQLVASASYNSTVRLWEAATGRYRSTLEGHSSIINAVAFSPDGQLVASASGDKTVRLWVAATRTCRSTLESHSDDVTAVAVSPDRQLVASASGDKIVRLWEAATGTCRSTLEGHSYYVWALAFSPDGQLVASASGDKTVWLWEAATGTCRSKFESPSGYITYIDFSPDGQVLHTDKGDIPLPQTPCVTSLLRPQQQSFYVVVQDQWILCNQLRALWLPPEYRARSTAVREDIACLGLVSGRVVLLKIL</sequence>
<name>A0A922T0P6_9PLEO</name>
<dbReference type="Pfam" id="PF06985">
    <property type="entry name" value="HET"/>
    <property type="match status" value="1"/>
</dbReference>
<feature type="repeat" description="WD" evidence="3">
    <location>
        <begin position="1299"/>
        <end position="1340"/>
    </location>
</feature>
<evidence type="ECO:0000259" key="4">
    <source>
        <dbReference type="PROSITE" id="PS50837"/>
    </source>
</evidence>
<feature type="repeat" description="WD" evidence="3">
    <location>
        <begin position="879"/>
        <end position="920"/>
    </location>
</feature>
<accession>A0A922T0P6</accession>
<feature type="repeat" description="WD" evidence="3">
    <location>
        <begin position="1005"/>
        <end position="1046"/>
    </location>
</feature>
<dbReference type="PROSITE" id="PS50837">
    <property type="entry name" value="NACHT"/>
    <property type="match status" value="1"/>
</dbReference>
<keyword evidence="6" id="KW-1185">Reference proteome</keyword>
<dbReference type="SMART" id="SM00320">
    <property type="entry name" value="WD40"/>
    <property type="match status" value="15"/>
</dbReference>
<dbReference type="PROSITE" id="PS50082">
    <property type="entry name" value="WD_REPEATS_2"/>
    <property type="match status" value="15"/>
</dbReference>
<dbReference type="InterPro" id="IPR010730">
    <property type="entry name" value="HET"/>
</dbReference>
<evidence type="ECO:0000256" key="1">
    <source>
        <dbReference type="ARBA" id="ARBA00022574"/>
    </source>
</evidence>
<dbReference type="GO" id="GO:0035097">
    <property type="term" value="C:histone methyltransferase complex"/>
    <property type="evidence" value="ECO:0007669"/>
    <property type="project" value="UniProtKB-ARBA"/>
</dbReference>
<feature type="repeat" description="WD" evidence="3">
    <location>
        <begin position="1257"/>
        <end position="1298"/>
    </location>
</feature>
<dbReference type="SUPFAM" id="SSF50978">
    <property type="entry name" value="WD40 repeat-like"/>
    <property type="match status" value="2"/>
</dbReference>
<evidence type="ECO:0000313" key="6">
    <source>
        <dbReference type="Proteomes" id="UP000249757"/>
    </source>
</evidence>
<dbReference type="InterPro" id="IPR001680">
    <property type="entry name" value="WD40_rpt"/>
</dbReference>
<dbReference type="InterPro" id="IPR019775">
    <property type="entry name" value="WD40_repeat_CS"/>
</dbReference>
<dbReference type="Proteomes" id="UP000249757">
    <property type="component" value="Unassembled WGS sequence"/>
</dbReference>
<dbReference type="SUPFAM" id="SSF50998">
    <property type="entry name" value="Quinoprotein alcohol dehydrogenase-like"/>
    <property type="match status" value="1"/>
</dbReference>
<dbReference type="PROSITE" id="PS00678">
    <property type="entry name" value="WD_REPEATS_1"/>
    <property type="match status" value="10"/>
</dbReference>
<dbReference type="Gene3D" id="2.130.10.10">
    <property type="entry name" value="YVTN repeat-like/Quinoprotein amine dehydrogenase"/>
    <property type="match status" value="8"/>
</dbReference>
<feature type="repeat" description="WD" evidence="3">
    <location>
        <begin position="1131"/>
        <end position="1162"/>
    </location>
</feature>
<feature type="repeat" description="WD" evidence="3">
    <location>
        <begin position="1047"/>
        <end position="1088"/>
    </location>
</feature>
<evidence type="ECO:0000256" key="2">
    <source>
        <dbReference type="ARBA" id="ARBA00022737"/>
    </source>
</evidence>
<dbReference type="InterPro" id="IPR011047">
    <property type="entry name" value="Quinoprotein_ADH-like_sf"/>
</dbReference>
<keyword evidence="2" id="KW-0677">Repeat</keyword>
<feature type="repeat" description="WD" evidence="3">
    <location>
        <begin position="921"/>
        <end position="962"/>
    </location>
</feature>
<dbReference type="Pfam" id="PF24883">
    <property type="entry name" value="NPHP3_N"/>
    <property type="match status" value="1"/>
</dbReference>
<feature type="repeat" description="WD" evidence="3">
    <location>
        <begin position="1425"/>
        <end position="1466"/>
    </location>
</feature>
<feature type="repeat" description="WD" evidence="3">
    <location>
        <begin position="837"/>
        <end position="878"/>
    </location>
</feature>
<protein>
    <submittedName>
        <fullName evidence="5">WD40 repeat protein</fullName>
    </submittedName>
</protein>
<dbReference type="PANTHER" id="PTHR19879">
    <property type="entry name" value="TRANSCRIPTION INITIATION FACTOR TFIID"/>
    <property type="match status" value="1"/>
</dbReference>
<dbReference type="InterPro" id="IPR027417">
    <property type="entry name" value="P-loop_NTPase"/>
</dbReference>
<dbReference type="InterPro" id="IPR015943">
    <property type="entry name" value="WD40/YVTN_repeat-like_dom_sf"/>
</dbReference>
<feature type="repeat" description="WD" evidence="3">
    <location>
        <begin position="1089"/>
        <end position="1130"/>
    </location>
</feature>
<feature type="repeat" description="WD" evidence="3">
    <location>
        <begin position="963"/>
        <end position="1004"/>
    </location>
</feature>
<dbReference type="PROSITE" id="PS50294">
    <property type="entry name" value="WD_REPEATS_REGION"/>
    <property type="match status" value="15"/>
</dbReference>